<dbReference type="OMA" id="IEGNCHV"/>
<dbReference type="OrthoDB" id="1624361at2759"/>
<protein>
    <submittedName>
        <fullName evidence="2">Uncharacterized protein</fullName>
    </submittedName>
</protein>
<sequence length="142" mass="15724">MTSFSRCNKIRHIVHLRQMLRRWRRKAAEAAQVSAFPSGFSGEFSGGIPADVPAGHLAVQVGSKRFVVRATHLNHPAFQRLLREAEEEYGYEQQGPLSLPCDERVFEEILLIIGGKGKGCGNGLWKESSMPLLHGLVEKSVG</sequence>
<dbReference type="Proteomes" id="UP000017836">
    <property type="component" value="Unassembled WGS sequence"/>
</dbReference>
<name>W1PAN3_AMBTC</name>
<dbReference type="Pfam" id="PF02519">
    <property type="entry name" value="Auxin_inducible"/>
    <property type="match status" value="1"/>
</dbReference>
<comment type="similarity">
    <text evidence="1">Belongs to the ARG7 family.</text>
</comment>
<dbReference type="InterPro" id="IPR003676">
    <property type="entry name" value="SAUR_fam"/>
</dbReference>
<dbReference type="eggNOG" id="ENOG502RXRR">
    <property type="taxonomic scope" value="Eukaryota"/>
</dbReference>
<gene>
    <name evidence="2" type="ORF">AMTR_s00204p00023040</name>
</gene>
<keyword evidence="3" id="KW-1185">Reference proteome</keyword>
<evidence type="ECO:0000256" key="1">
    <source>
        <dbReference type="ARBA" id="ARBA00006974"/>
    </source>
</evidence>
<dbReference type="HOGENOM" id="CLU_098106_2_2_1"/>
<organism evidence="2 3">
    <name type="scientific">Amborella trichopoda</name>
    <dbReference type="NCBI Taxonomy" id="13333"/>
    <lineage>
        <taxon>Eukaryota</taxon>
        <taxon>Viridiplantae</taxon>
        <taxon>Streptophyta</taxon>
        <taxon>Embryophyta</taxon>
        <taxon>Tracheophyta</taxon>
        <taxon>Spermatophyta</taxon>
        <taxon>Magnoliopsida</taxon>
        <taxon>Amborellales</taxon>
        <taxon>Amborellaceae</taxon>
        <taxon>Amborella</taxon>
    </lineage>
</organism>
<proteinExistence type="inferred from homology"/>
<dbReference type="PANTHER" id="PTHR31374:SF119">
    <property type="entry name" value="SAUR-LIKE AUXIN-RESPONSIVE PROTEIN FAMILY"/>
    <property type="match status" value="1"/>
</dbReference>
<dbReference type="PANTHER" id="PTHR31374">
    <property type="entry name" value="AUXIN-INDUCED PROTEIN-LIKE-RELATED"/>
    <property type="match status" value="1"/>
</dbReference>
<evidence type="ECO:0000313" key="3">
    <source>
        <dbReference type="Proteomes" id="UP000017836"/>
    </source>
</evidence>
<dbReference type="GO" id="GO:0009733">
    <property type="term" value="P:response to auxin"/>
    <property type="evidence" value="ECO:0007669"/>
    <property type="project" value="InterPro"/>
</dbReference>
<dbReference type="KEGG" id="atr:18432230"/>
<accession>W1PAN3</accession>
<evidence type="ECO:0000313" key="2">
    <source>
        <dbReference type="EMBL" id="ERN04080.1"/>
    </source>
</evidence>
<dbReference type="EMBL" id="KI394301">
    <property type="protein sequence ID" value="ERN04080.1"/>
    <property type="molecule type" value="Genomic_DNA"/>
</dbReference>
<dbReference type="AlphaFoldDB" id="W1PAN3"/>
<reference evidence="3" key="1">
    <citation type="journal article" date="2013" name="Science">
        <title>The Amborella genome and the evolution of flowering plants.</title>
        <authorList>
            <consortium name="Amborella Genome Project"/>
        </authorList>
    </citation>
    <scope>NUCLEOTIDE SEQUENCE [LARGE SCALE GENOMIC DNA]</scope>
</reference>
<dbReference type="Gramene" id="ERN04080">
    <property type="protein sequence ID" value="ERN04080"/>
    <property type="gene ID" value="AMTR_s00204p00023040"/>
</dbReference>